<dbReference type="PROSITE" id="PS00154">
    <property type="entry name" value="ATPASE_E1_E2"/>
    <property type="match status" value="1"/>
</dbReference>
<evidence type="ECO:0000256" key="4">
    <source>
        <dbReference type="ARBA" id="ARBA00022692"/>
    </source>
</evidence>
<dbReference type="GO" id="GO:0005524">
    <property type="term" value="F:ATP binding"/>
    <property type="evidence" value="ECO:0007669"/>
    <property type="project" value="UniProtKB-KW"/>
</dbReference>
<evidence type="ECO:0000256" key="3">
    <source>
        <dbReference type="ARBA" id="ARBA00022475"/>
    </source>
</evidence>
<dbReference type="SUPFAM" id="SSF81665">
    <property type="entry name" value="Calcium ATPase, transmembrane domain M"/>
    <property type="match status" value="1"/>
</dbReference>
<dbReference type="GO" id="GO:0005391">
    <property type="term" value="F:P-type sodium:potassium-exchanging transporter activity"/>
    <property type="evidence" value="ECO:0007669"/>
    <property type="project" value="TreeGrafter"/>
</dbReference>
<evidence type="ECO:0000256" key="8">
    <source>
        <dbReference type="ARBA" id="ARBA00022967"/>
    </source>
</evidence>
<dbReference type="Pfam" id="PF00689">
    <property type="entry name" value="Cation_ATPase_C"/>
    <property type="match status" value="1"/>
</dbReference>
<gene>
    <name evidence="13" type="ORF">MARGE09_P3848</name>
</gene>
<keyword evidence="3" id="KW-1003">Cell membrane</keyword>
<dbReference type="GO" id="GO:0046872">
    <property type="term" value="F:metal ion binding"/>
    <property type="evidence" value="ECO:0007669"/>
    <property type="project" value="UniProtKB-KW"/>
</dbReference>
<dbReference type="NCBIfam" id="TIGR01494">
    <property type="entry name" value="ATPase_P-type"/>
    <property type="match status" value="3"/>
</dbReference>
<evidence type="ECO:0000256" key="7">
    <source>
        <dbReference type="ARBA" id="ARBA00022840"/>
    </source>
</evidence>
<comment type="subcellular location">
    <subcellularLocation>
        <location evidence="1">Cell membrane</location>
        <topology evidence="1">Multi-pass membrane protein</topology>
    </subcellularLocation>
</comment>
<reference evidence="13 14" key="1">
    <citation type="journal article" date="2022" name="IScience">
        <title>An ultrasensitive nanofiber-based assay for enzymatic hydrolysis and deep-sea microbial degradation of cellulose.</title>
        <authorList>
            <person name="Tsudome M."/>
            <person name="Tachioka M."/>
            <person name="Miyazaki M."/>
            <person name="Uchimura K."/>
            <person name="Tsuda M."/>
            <person name="Takaki Y."/>
            <person name="Deguchi S."/>
        </authorList>
    </citation>
    <scope>NUCLEOTIDE SEQUENCE [LARGE SCALE GENOMIC DNA]</scope>
    <source>
        <strain evidence="13 14">GE09</strain>
    </source>
</reference>
<dbReference type="InterPro" id="IPR059000">
    <property type="entry name" value="ATPase_P-type_domA"/>
</dbReference>
<feature type="domain" description="Cation-transporting P-type ATPase N-terminal" evidence="12">
    <location>
        <begin position="3"/>
        <end position="77"/>
    </location>
</feature>
<evidence type="ECO:0000256" key="10">
    <source>
        <dbReference type="ARBA" id="ARBA00023136"/>
    </source>
</evidence>
<dbReference type="InterPro" id="IPR001757">
    <property type="entry name" value="P_typ_ATPase"/>
</dbReference>
<feature type="transmembrane region" description="Helical" evidence="11">
    <location>
        <begin position="839"/>
        <end position="861"/>
    </location>
</feature>
<evidence type="ECO:0000256" key="6">
    <source>
        <dbReference type="ARBA" id="ARBA00022741"/>
    </source>
</evidence>
<feature type="transmembrane region" description="Helical" evidence="11">
    <location>
        <begin position="51"/>
        <end position="71"/>
    </location>
</feature>
<dbReference type="GO" id="GO:0005886">
    <property type="term" value="C:plasma membrane"/>
    <property type="evidence" value="ECO:0007669"/>
    <property type="project" value="UniProtKB-SubCell"/>
</dbReference>
<dbReference type="InterPro" id="IPR018303">
    <property type="entry name" value="ATPase_P-typ_P_site"/>
</dbReference>
<dbReference type="GO" id="GO:1990573">
    <property type="term" value="P:potassium ion import across plasma membrane"/>
    <property type="evidence" value="ECO:0007669"/>
    <property type="project" value="TreeGrafter"/>
</dbReference>
<dbReference type="GO" id="GO:0036376">
    <property type="term" value="P:sodium ion export across plasma membrane"/>
    <property type="evidence" value="ECO:0007669"/>
    <property type="project" value="TreeGrafter"/>
</dbReference>
<dbReference type="GO" id="GO:1902600">
    <property type="term" value="P:proton transmembrane transport"/>
    <property type="evidence" value="ECO:0007669"/>
    <property type="project" value="TreeGrafter"/>
</dbReference>
<feature type="transmembrane region" description="Helical" evidence="11">
    <location>
        <begin position="767"/>
        <end position="791"/>
    </location>
</feature>
<dbReference type="GO" id="GO:0006883">
    <property type="term" value="P:intracellular sodium ion homeostasis"/>
    <property type="evidence" value="ECO:0007669"/>
    <property type="project" value="TreeGrafter"/>
</dbReference>
<dbReference type="SMART" id="SM00831">
    <property type="entry name" value="Cation_ATPase_N"/>
    <property type="match status" value="1"/>
</dbReference>
<feature type="transmembrane region" description="Helical" evidence="11">
    <location>
        <begin position="275"/>
        <end position="296"/>
    </location>
</feature>
<keyword evidence="14" id="KW-1185">Reference proteome</keyword>
<dbReference type="PRINTS" id="PR00119">
    <property type="entry name" value="CATATPASE"/>
</dbReference>
<keyword evidence="6" id="KW-0547">Nucleotide-binding</keyword>
<dbReference type="SFLD" id="SFLDF00027">
    <property type="entry name" value="p-type_atpase"/>
    <property type="match status" value="1"/>
</dbReference>
<dbReference type="PANTHER" id="PTHR43294">
    <property type="entry name" value="SODIUM/POTASSIUM-TRANSPORTING ATPASE SUBUNIT ALPHA"/>
    <property type="match status" value="1"/>
</dbReference>
<dbReference type="PRINTS" id="PR00120">
    <property type="entry name" value="HATPASE"/>
</dbReference>
<sequence>MMKWFNHSGDEALQQLNSNTDAGLTVDAAEQRLVQYGTNELSEAQSISAMMLFLIQFKNPMLIVLAIGGVLSGAGGHMIDAIAILVIVLANALITFIQEMSAKKSLDALREMGAPNALVLRDGEWQKIPVKSLVPGDITKLNAGDVVGADLRLLSTNQLSIDESALTGESEPSEKHSDTLHAPELGIGDRVNMAFMSTIVSGGNGIGVVVGTGMDTEVGHIAHLMQSAETVDTPMQRRLHALSRALIAIAVASVACVIGIGISNGADWIEMLRTGISLCVAAIPEGLPTVVTVVLTMGANQMAKGRAQVRQLSSVETLGSTTVICSDKTGTLTQNQMQVVAYWSGGRSFDVTGQGFEPKGRFLDEEKNELDLEKTDELKYGLIISAICNDAQLTHKGQQYSIEGNPTEGALVVAAAKAGIYQKALMEEGFSVLKSFPFDSKRKMASTIVRGPHGRYWLVAKGAPDVLLKRSNAIYWGGEAQALTPELQQEVASGIAKFGDRALRTLALAFVEIDKADLEKAQSEHEQGLCFLAMHGIIDPPRPEVVDAVAQCADAGVRTVMITGDHAATAKAIAEDLGIRRSADELVLTGPELEEISDRELQTLAPKTTVFARVSPEHKQRIVKALQANDEVVAMTGDGVNDAPALRNADIGVAMGIAGTQVAKDSADLVLLDDNFSTIVTAVRQGRRIYDNLRKYLRAALTANVSEVSCVMFAFLLLGDNPLVPLTAVMILWINLFNDALPSLCLGWEKQEQDIMRRKPRKRNESFFAGGLGARILVRGLVHGGIVYALFAFALSLGASTAYAQTLAFITLMFILSIHLLDSRSFTSMFRINPFSNRLLLAVMLATTSVTLLIIYSPLGAVLFNTVPVSGKHLLMSLMIAALPTFVMSGIKELFSVKWL</sequence>
<evidence type="ECO:0000256" key="5">
    <source>
        <dbReference type="ARBA" id="ARBA00022723"/>
    </source>
</evidence>
<dbReference type="Gene3D" id="2.70.150.10">
    <property type="entry name" value="Calcium-transporting ATPase, cytoplasmic transduction domain A"/>
    <property type="match status" value="1"/>
</dbReference>
<feature type="transmembrane region" description="Helical" evidence="11">
    <location>
        <begin position="77"/>
        <end position="97"/>
    </location>
</feature>
<accession>A0AAN2BM21</accession>
<dbReference type="Pfam" id="PF00122">
    <property type="entry name" value="E1-E2_ATPase"/>
    <property type="match status" value="1"/>
</dbReference>
<dbReference type="Proteomes" id="UP001320119">
    <property type="component" value="Chromosome"/>
</dbReference>
<dbReference type="InterPro" id="IPR008250">
    <property type="entry name" value="ATPase_P-typ_transduc_dom_A_sf"/>
</dbReference>
<dbReference type="KEGG" id="marq:MARGE09_P3848"/>
<dbReference type="Pfam" id="PF08282">
    <property type="entry name" value="Hydrolase_3"/>
    <property type="match status" value="1"/>
</dbReference>
<feature type="transmembrane region" description="Helical" evidence="11">
    <location>
        <begin position="873"/>
        <end position="891"/>
    </location>
</feature>
<evidence type="ECO:0000259" key="12">
    <source>
        <dbReference type="SMART" id="SM00831"/>
    </source>
</evidence>
<dbReference type="FunFam" id="3.40.50.1000:FF:000028">
    <property type="entry name" value="Calcium-transporting P-type ATPase, putative"/>
    <property type="match status" value="1"/>
</dbReference>
<dbReference type="Gene3D" id="1.20.1110.10">
    <property type="entry name" value="Calcium-transporting ATPase, transmembrane domain"/>
    <property type="match status" value="1"/>
</dbReference>
<dbReference type="SUPFAM" id="SSF56784">
    <property type="entry name" value="HAD-like"/>
    <property type="match status" value="1"/>
</dbReference>
<dbReference type="SFLD" id="SFLDS00003">
    <property type="entry name" value="Haloacid_Dehalogenase"/>
    <property type="match status" value="1"/>
</dbReference>
<dbReference type="InterPro" id="IPR023299">
    <property type="entry name" value="ATPase_P-typ_cyto_dom_N"/>
</dbReference>
<dbReference type="InterPro" id="IPR023298">
    <property type="entry name" value="ATPase_P-typ_TM_dom_sf"/>
</dbReference>
<protein>
    <submittedName>
        <fullName evidence="13">P-type Ca2+ transporter type 2C</fullName>
    </submittedName>
</protein>
<evidence type="ECO:0000256" key="1">
    <source>
        <dbReference type="ARBA" id="ARBA00004651"/>
    </source>
</evidence>
<dbReference type="Pfam" id="PF13246">
    <property type="entry name" value="Cation_ATPase"/>
    <property type="match status" value="1"/>
</dbReference>
<comment type="similarity">
    <text evidence="2">Belongs to the cation transport ATPase (P-type) (TC 3.A.3) family. Type IIA subfamily.</text>
</comment>
<dbReference type="Pfam" id="PF00690">
    <property type="entry name" value="Cation_ATPase_N"/>
    <property type="match status" value="1"/>
</dbReference>
<dbReference type="PANTHER" id="PTHR43294:SF21">
    <property type="entry name" value="CATION TRANSPORTING ATPASE"/>
    <property type="match status" value="1"/>
</dbReference>
<feature type="transmembrane region" description="Helical" evidence="11">
    <location>
        <begin position="797"/>
        <end position="818"/>
    </location>
</feature>
<feature type="transmembrane region" description="Helical" evidence="11">
    <location>
        <begin position="696"/>
        <end position="717"/>
    </location>
</feature>
<dbReference type="InterPro" id="IPR004014">
    <property type="entry name" value="ATPase_P-typ_cation-transptr_N"/>
</dbReference>
<dbReference type="InterPro" id="IPR050510">
    <property type="entry name" value="Cation_transp_ATPase_P-type"/>
</dbReference>
<keyword evidence="4 11" id="KW-0812">Transmembrane</keyword>
<dbReference type="InterPro" id="IPR006068">
    <property type="entry name" value="ATPase_P-typ_cation-transptr_C"/>
</dbReference>
<dbReference type="GO" id="GO:0016887">
    <property type="term" value="F:ATP hydrolysis activity"/>
    <property type="evidence" value="ECO:0007669"/>
    <property type="project" value="InterPro"/>
</dbReference>
<evidence type="ECO:0000313" key="13">
    <source>
        <dbReference type="EMBL" id="BCD99646.1"/>
    </source>
</evidence>
<evidence type="ECO:0000256" key="2">
    <source>
        <dbReference type="ARBA" id="ARBA00005675"/>
    </source>
</evidence>
<keyword evidence="10 11" id="KW-0472">Membrane</keyword>
<dbReference type="InterPro" id="IPR044492">
    <property type="entry name" value="P_typ_ATPase_HD_dom"/>
</dbReference>
<dbReference type="FunFam" id="2.70.150.10:FF:000016">
    <property type="entry name" value="Calcium-transporting P-type ATPase putative"/>
    <property type="match status" value="1"/>
</dbReference>
<keyword evidence="5" id="KW-0479">Metal-binding</keyword>
<dbReference type="GO" id="GO:0030007">
    <property type="term" value="P:intracellular potassium ion homeostasis"/>
    <property type="evidence" value="ECO:0007669"/>
    <property type="project" value="TreeGrafter"/>
</dbReference>
<dbReference type="FunFam" id="3.40.50.1000:FF:000001">
    <property type="entry name" value="Phospholipid-transporting ATPase IC"/>
    <property type="match status" value="1"/>
</dbReference>
<evidence type="ECO:0000256" key="9">
    <source>
        <dbReference type="ARBA" id="ARBA00022989"/>
    </source>
</evidence>
<evidence type="ECO:0000256" key="11">
    <source>
        <dbReference type="SAM" id="Phobius"/>
    </source>
</evidence>
<dbReference type="InterPro" id="IPR023214">
    <property type="entry name" value="HAD_sf"/>
</dbReference>
<keyword evidence="8" id="KW-1278">Translocase</keyword>
<feature type="transmembrane region" description="Helical" evidence="11">
    <location>
        <begin position="245"/>
        <end position="263"/>
    </location>
</feature>
<dbReference type="InterPro" id="IPR036412">
    <property type="entry name" value="HAD-like_sf"/>
</dbReference>
<proteinExistence type="inferred from homology"/>
<dbReference type="Gene3D" id="3.40.50.1000">
    <property type="entry name" value="HAD superfamily/HAD-like"/>
    <property type="match status" value="1"/>
</dbReference>
<dbReference type="SUPFAM" id="SSF81660">
    <property type="entry name" value="Metal cation-transporting ATPase, ATP-binding domain N"/>
    <property type="match status" value="1"/>
</dbReference>
<dbReference type="SFLD" id="SFLDG00002">
    <property type="entry name" value="C1.7:_P-type_atpase_like"/>
    <property type="match status" value="1"/>
</dbReference>
<dbReference type="EMBL" id="AP023086">
    <property type="protein sequence ID" value="BCD99646.1"/>
    <property type="molecule type" value="Genomic_DNA"/>
</dbReference>
<name>A0AAN2BM21_9GAMM</name>
<dbReference type="AlphaFoldDB" id="A0AAN2BM21"/>
<evidence type="ECO:0000313" key="14">
    <source>
        <dbReference type="Proteomes" id="UP001320119"/>
    </source>
</evidence>
<keyword evidence="7" id="KW-0067">ATP-binding</keyword>
<feature type="transmembrane region" description="Helical" evidence="11">
    <location>
        <begin position="723"/>
        <end position="746"/>
    </location>
</feature>
<dbReference type="Gene3D" id="3.40.1110.10">
    <property type="entry name" value="Calcium-transporting ATPase, cytoplasmic domain N"/>
    <property type="match status" value="1"/>
</dbReference>
<keyword evidence="9 11" id="KW-1133">Transmembrane helix</keyword>
<dbReference type="SUPFAM" id="SSF81653">
    <property type="entry name" value="Calcium ATPase, transduction domain A"/>
    <property type="match status" value="1"/>
</dbReference>
<organism evidence="13 14">
    <name type="scientific">Marinagarivorans cellulosilyticus</name>
    <dbReference type="NCBI Taxonomy" id="2721545"/>
    <lineage>
        <taxon>Bacteria</taxon>
        <taxon>Pseudomonadati</taxon>
        <taxon>Pseudomonadota</taxon>
        <taxon>Gammaproteobacteria</taxon>
        <taxon>Cellvibrionales</taxon>
        <taxon>Cellvibrionaceae</taxon>
        <taxon>Marinagarivorans</taxon>
    </lineage>
</organism>